<dbReference type="eggNOG" id="KOG1399">
    <property type="taxonomic scope" value="Eukaryota"/>
</dbReference>
<organism evidence="1 2">
    <name type="scientific">Ophiostoma piceae (strain UAMH 11346)</name>
    <name type="common">Sap stain fungus</name>
    <dbReference type="NCBI Taxonomy" id="1262450"/>
    <lineage>
        <taxon>Eukaryota</taxon>
        <taxon>Fungi</taxon>
        <taxon>Dikarya</taxon>
        <taxon>Ascomycota</taxon>
        <taxon>Pezizomycotina</taxon>
        <taxon>Sordariomycetes</taxon>
        <taxon>Sordariomycetidae</taxon>
        <taxon>Ophiostomatales</taxon>
        <taxon>Ophiostomataceae</taxon>
        <taxon>Ophiostoma</taxon>
    </lineage>
</organism>
<dbReference type="EMBL" id="KE148151">
    <property type="protein sequence ID" value="EPE07167.1"/>
    <property type="molecule type" value="Genomic_DNA"/>
</dbReference>
<dbReference type="InterPro" id="IPR036188">
    <property type="entry name" value="FAD/NAD-bd_sf"/>
</dbReference>
<accession>S3C324</accession>
<dbReference type="GO" id="GO:0004497">
    <property type="term" value="F:monooxygenase activity"/>
    <property type="evidence" value="ECO:0007669"/>
    <property type="project" value="UniProtKB-KW"/>
</dbReference>
<gene>
    <name evidence="1" type="ORF">F503_07818</name>
</gene>
<dbReference type="OrthoDB" id="66881at2759"/>
<keyword evidence="1" id="KW-0503">Monooxygenase</keyword>
<keyword evidence="2" id="KW-1185">Reference proteome</keyword>
<dbReference type="VEuPathDB" id="FungiDB:F503_07818"/>
<dbReference type="HOGENOM" id="CLU_1461752_0_0_1"/>
<reference evidence="1 2" key="1">
    <citation type="journal article" date="2013" name="BMC Genomics">
        <title>The genome and transcriptome of the pine saprophyte Ophiostoma piceae, and a comparison with the bark beetle-associated pine pathogen Grosmannia clavigera.</title>
        <authorList>
            <person name="Haridas S."/>
            <person name="Wang Y."/>
            <person name="Lim L."/>
            <person name="Massoumi Alamouti S."/>
            <person name="Jackman S."/>
            <person name="Docking R."/>
            <person name="Robertson G."/>
            <person name="Birol I."/>
            <person name="Bohlmann J."/>
            <person name="Breuil C."/>
        </authorList>
    </citation>
    <scope>NUCLEOTIDE SEQUENCE [LARGE SCALE GENOMIC DNA]</scope>
    <source>
        <strain evidence="1 2">UAMH 11346</strain>
    </source>
</reference>
<dbReference type="AlphaFoldDB" id="S3C324"/>
<dbReference type="Proteomes" id="UP000016923">
    <property type="component" value="Unassembled WGS sequence"/>
</dbReference>
<name>S3C324_OPHP1</name>
<dbReference type="Gene3D" id="3.50.50.60">
    <property type="entry name" value="FAD/NAD(P)-binding domain"/>
    <property type="match status" value="2"/>
</dbReference>
<keyword evidence="1" id="KW-0560">Oxidoreductase</keyword>
<protein>
    <submittedName>
        <fullName evidence="1">Thiol-specific monooxygenase</fullName>
    </submittedName>
</protein>
<dbReference type="STRING" id="1262450.S3C324"/>
<sequence length="185" mass="20799">MHEIVRVFDRRPAVGGTWLYTPQLPAAVPSIHKLLGGQDDEAVPIPSQFPVETAKSETVNGPQSHCADSGLHEHLNTNIVALIMSFTKEPFPEPRPPPYDEDHVRFGTSCSSSLPFLRHVQDRSKKANQRLRGLYQHTFDIEDQTLAFVGMWLEVWAAVPGIKLKKWAQLKEKAEEEIGQILAKL</sequence>
<proteinExistence type="predicted"/>
<evidence type="ECO:0000313" key="1">
    <source>
        <dbReference type="EMBL" id="EPE07167.1"/>
    </source>
</evidence>
<evidence type="ECO:0000313" key="2">
    <source>
        <dbReference type="Proteomes" id="UP000016923"/>
    </source>
</evidence>